<dbReference type="PANTHER" id="PTHR11329">
    <property type="entry name" value="LEUKOCYTE CELL-DERIVED CHEMOTAXIN 2"/>
    <property type="match status" value="1"/>
</dbReference>
<reference evidence="7" key="1">
    <citation type="submission" date="2019-03" db="EMBL/GenBank/DDBJ databases">
        <title>Whole genome analysis of nitrate-reducing bacteria Marinobacter hydrocarbonoclasticus YB03.</title>
        <authorList>
            <person name="Azam A.H."/>
            <person name="Yuk S.R."/>
            <person name="Kamarisima K."/>
            <person name="Miyanaga K."/>
            <person name="Tanji Y."/>
        </authorList>
    </citation>
    <scope>NUCLEOTIDE SEQUENCE</scope>
    <source>
        <strain evidence="7">YB03</strain>
    </source>
</reference>
<dbReference type="AlphaFoldDB" id="A0A455WBW7"/>
<dbReference type="CDD" id="cd12797">
    <property type="entry name" value="M23_peptidase"/>
    <property type="match status" value="1"/>
</dbReference>
<protein>
    <recommendedName>
        <fullName evidence="6">M23ase beta-sheet core domain-containing protein</fullName>
    </recommendedName>
</protein>
<evidence type="ECO:0000256" key="4">
    <source>
        <dbReference type="ARBA" id="ARBA00023157"/>
    </source>
</evidence>
<evidence type="ECO:0000259" key="6">
    <source>
        <dbReference type="Pfam" id="PF01551"/>
    </source>
</evidence>
<evidence type="ECO:0000256" key="2">
    <source>
        <dbReference type="ARBA" id="ARBA00022729"/>
    </source>
</evidence>
<dbReference type="Pfam" id="PF01551">
    <property type="entry name" value="Peptidase_M23"/>
    <property type="match status" value="1"/>
</dbReference>
<keyword evidence="1" id="KW-0479">Metal-binding</keyword>
<dbReference type="InterPro" id="IPR008663">
    <property type="entry name" value="LECT2"/>
</dbReference>
<evidence type="ECO:0000256" key="1">
    <source>
        <dbReference type="ARBA" id="ARBA00022723"/>
    </source>
</evidence>
<name>A0A455WBW7_MARNT</name>
<keyword evidence="4" id="KW-1015">Disulfide bond</keyword>
<evidence type="ECO:0000256" key="3">
    <source>
        <dbReference type="ARBA" id="ARBA00022833"/>
    </source>
</evidence>
<dbReference type="GO" id="GO:0046872">
    <property type="term" value="F:metal ion binding"/>
    <property type="evidence" value="ECO:0007669"/>
    <property type="project" value="UniProtKB-KW"/>
</dbReference>
<organism evidence="7">
    <name type="scientific">Marinobacter nauticus</name>
    <name type="common">Marinobacter hydrocarbonoclasticus</name>
    <name type="synonym">Marinobacter aquaeolei</name>
    <dbReference type="NCBI Taxonomy" id="2743"/>
    <lineage>
        <taxon>Bacteria</taxon>
        <taxon>Pseudomonadati</taxon>
        <taxon>Pseudomonadota</taxon>
        <taxon>Gammaproteobacteria</taxon>
        <taxon>Pseudomonadales</taxon>
        <taxon>Marinobacteraceae</taxon>
        <taxon>Marinobacter</taxon>
    </lineage>
</organism>
<dbReference type="InterPro" id="IPR011055">
    <property type="entry name" value="Dup_hybrid_motif"/>
</dbReference>
<comment type="similarity">
    <text evidence="5">Belongs to the LECT2/MIM-1 family.</text>
</comment>
<keyword evidence="3" id="KW-0862">Zinc</keyword>
<keyword evidence="2" id="KW-0732">Signal</keyword>
<sequence length="135" mass="14856">MHLHEMSERKCDGHGCGHFGASRGTRKHQGIDLNCKPLTTVYAPVAGTVTKIGYPYGDDLSYRYVEISSQGYAFRVFYVDPMVTRGQQVSKSTPIGKAQDLGTRYSGITNHVHLEIKNAAGEFIDPTPVLLAQRA</sequence>
<dbReference type="SUPFAM" id="SSF51261">
    <property type="entry name" value="Duplicated hybrid motif"/>
    <property type="match status" value="1"/>
</dbReference>
<evidence type="ECO:0000256" key="5">
    <source>
        <dbReference type="ARBA" id="ARBA00024361"/>
    </source>
</evidence>
<evidence type="ECO:0000313" key="7">
    <source>
        <dbReference type="EMBL" id="BBJ03793.1"/>
    </source>
</evidence>
<proteinExistence type="inferred from homology"/>
<dbReference type="EMBL" id="AP019537">
    <property type="protein sequence ID" value="BBJ03793.1"/>
    <property type="molecule type" value="Genomic_DNA"/>
</dbReference>
<gene>
    <name evidence="7" type="ORF">YBY_16410</name>
</gene>
<dbReference type="PANTHER" id="PTHR11329:SF0">
    <property type="entry name" value="LEUKOCYTE CELL-DERIVED CHEMOTAXIN-2"/>
    <property type="match status" value="1"/>
</dbReference>
<dbReference type="Gene3D" id="2.70.70.10">
    <property type="entry name" value="Glucose Permease (Domain IIA)"/>
    <property type="match status" value="1"/>
</dbReference>
<dbReference type="InterPro" id="IPR016047">
    <property type="entry name" value="M23ase_b-sheet_dom"/>
</dbReference>
<accession>A0A455WBW7</accession>
<feature type="domain" description="M23ase beta-sheet core" evidence="6">
    <location>
        <begin position="26"/>
        <end position="126"/>
    </location>
</feature>